<comment type="caution">
    <text evidence="9">The sequence shown here is derived from an EMBL/GenBank/DDBJ whole genome shotgun (WGS) entry which is preliminary data.</text>
</comment>
<dbReference type="InterPro" id="IPR036259">
    <property type="entry name" value="MFS_trans_sf"/>
</dbReference>
<feature type="transmembrane region" description="Helical" evidence="7">
    <location>
        <begin position="21"/>
        <end position="39"/>
    </location>
</feature>
<evidence type="ECO:0000256" key="1">
    <source>
        <dbReference type="ARBA" id="ARBA00004141"/>
    </source>
</evidence>
<name>A0AAV3ZYF1_9GAST</name>
<dbReference type="InterPro" id="IPR005828">
    <property type="entry name" value="MFS_sugar_transport-like"/>
</dbReference>
<protein>
    <submittedName>
        <fullName evidence="9">Solute carrier family 2, facilitated glucose transporter member 2</fullName>
    </submittedName>
</protein>
<feature type="region of interest" description="Disordered" evidence="6">
    <location>
        <begin position="255"/>
        <end position="279"/>
    </location>
</feature>
<dbReference type="GO" id="GO:0016020">
    <property type="term" value="C:membrane"/>
    <property type="evidence" value="ECO:0007669"/>
    <property type="project" value="UniProtKB-SubCell"/>
</dbReference>
<organism evidence="9 10">
    <name type="scientific">Plakobranchus ocellatus</name>
    <dbReference type="NCBI Taxonomy" id="259542"/>
    <lineage>
        <taxon>Eukaryota</taxon>
        <taxon>Metazoa</taxon>
        <taxon>Spiralia</taxon>
        <taxon>Lophotrochozoa</taxon>
        <taxon>Mollusca</taxon>
        <taxon>Gastropoda</taxon>
        <taxon>Heterobranchia</taxon>
        <taxon>Euthyneura</taxon>
        <taxon>Panpulmonata</taxon>
        <taxon>Sacoglossa</taxon>
        <taxon>Placobranchoidea</taxon>
        <taxon>Plakobranchidae</taxon>
        <taxon>Plakobranchus</taxon>
    </lineage>
</organism>
<dbReference type="PANTHER" id="PTHR23503:SF8">
    <property type="entry name" value="FACILITATED GLUCOSE TRANSPORTER PROTEIN 1"/>
    <property type="match status" value="1"/>
</dbReference>
<gene>
    <name evidence="9" type="ORF">PoB_002593300</name>
</gene>
<evidence type="ECO:0000256" key="7">
    <source>
        <dbReference type="SAM" id="Phobius"/>
    </source>
</evidence>
<dbReference type="Gene3D" id="1.20.1250.20">
    <property type="entry name" value="MFS general substrate transporter like domains"/>
    <property type="match status" value="1"/>
</dbReference>
<evidence type="ECO:0000256" key="6">
    <source>
        <dbReference type="SAM" id="MobiDB-lite"/>
    </source>
</evidence>
<keyword evidence="5 7" id="KW-0472">Membrane</keyword>
<evidence type="ECO:0000256" key="5">
    <source>
        <dbReference type="ARBA" id="ARBA00023136"/>
    </source>
</evidence>
<evidence type="ECO:0000256" key="2">
    <source>
        <dbReference type="ARBA" id="ARBA00022448"/>
    </source>
</evidence>
<feature type="domain" description="Major facilitator superfamily (MFS) profile" evidence="8">
    <location>
        <begin position="1"/>
        <end position="113"/>
    </location>
</feature>
<accession>A0AAV3ZYF1</accession>
<comment type="subcellular location">
    <subcellularLocation>
        <location evidence="1">Membrane</location>
        <topology evidence="1">Multi-pass membrane protein</topology>
    </subcellularLocation>
</comment>
<dbReference type="Proteomes" id="UP000735302">
    <property type="component" value="Unassembled WGS sequence"/>
</dbReference>
<dbReference type="InterPro" id="IPR020846">
    <property type="entry name" value="MFS_dom"/>
</dbReference>
<feature type="compositionally biased region" description="Polar residues" evidence="6">
    <location>
        <begin position="260"/>
        <end position="279"/>
    </location>
</feature>
<feature type="transmembrane region" description="Helical" evidence="7">
    <location>
        <begin position="59"/>
        <end position="79"/>
    </location>
</feature>
<dbReference type="PANTHER" id="PTHR23503">
    <property type="entry name" value="SOLUTE CARRIER FAMILY 2"/>
    <property type="match status" value="1"/>
</dbReference>
<feature type="transmembrane region" description="Helical" evidence="7">
    <location>
        <begin position="86"/>
        <end position="109"/>
    </location>
</feature>
<feature type="region of interest" description="Disordered" evidence="6">
    <location>
        <begin position="330"/>
        <end position="358"/>
    </location>
</feature>
<reference evidence="9 10" key="1">
    <citation type="journal article" date="2021" name="Elife">
        <title>Chloroplast acquisition without the gene transfer in kleptoplastic sea slugs, Plakobranchus ocellatus.</title>
        <authorList>
            <person name="Maeda T."/>
            <person name="Takahashi S."/>
            <person name="Yoshida T."/>
            <person name="Shimamura S."/>
            <person name="Takaki Y."/>
            <person name="Nagai Y."/>
            <person name="Toyoda A."/>
            <person name="Suzuki Y."/>
            <person name="Arimoto A."/>
            <person name="Ishii H."/>
            <person name="Satoh N."/>
            <person name="Nishiyama T."/>
            <person name="Hasebe M."/>
            <person name="Maruyama T."/>
            <person name="Minagawa J."/>
            <person name="Obokata J."/>
            <person name="Shigenobu S."/>
        </authorList>
    </citation>
    <scope>NUCLEOTIDE SEQUENCE [LARGE SCALE GENOMIC DNA]</scope>
</reference>
<dbReference type="AlphaFoldDB" id="A0AAV3ZYF1"/>
<keyword evidence="3 7" id="KW-0812">Transmembrane</keyword>
<evidence type="ECO:0000259" key="8">
    <source>
        <dbReference type="PROSITE" id="PS50850"/>
    </source>
</evidence>
<evidence type="ECO:0000256" key="4">
    <source>
        <dbReference type="ARBA" id="ARBA00022989"/>
    </source>
</evidence>
<keyword evidence="4 7" id="KW-1133">Transmembrane helix</keyword>
<keyword evidence="9" id="KW-0762">Sugar transport</keyword>
<dbReference type="PROSITE" id="PS50850">
    <property type="entry name" value="MFS"/>
    <property type="match status" value="1"/>
</dbReference>
<sequence length="358" mass="39435">MYNYHVSITIIGNFGDKKRQLVEATVAAVTLFILGFGIGPGPIPFTVAPELFPSDVKRSALSICVGFNWLANFSVGFAFPHILAQLGYLAFSVFAVTSFLLFVFLYFLLPETRPGPLEDLSFSYPGEEFNQAARASLSIGLGSSLSDGHVSKESNVADLIKQGFSVSAAILHSEDLHNSRKYGSGKQSSRRKSANYRRIPSSESGKSARGQAVSDPGSAFTRVHREQSRTDTASPQGFAFDMGKKLKKVNLYDAKESDKGSSNSGLTSLMNTPSDDFNQSGRFKEDNYSVGHLHTLQNPHDVICYDSTDEYGRFDYDAEDAEKRRLLVKEKGRRSSHQPYVSVQERWTESCDADAEAD</sequence>
<dbReference type="GO" id="GO:0015149">
    <property type="term" value="F:hexose transmembrane transporter activity"/>
    <property type="evidence" value="ECO:0007669"/>
    <property type="project" value="TreeGrafter"/>
</dbReference>
<evidence type="ECO:0000313" key="9">
    <source>
        <dbReference type="EMBL" id="GFN99427.1"/>
    </source>
</evidence>
<dbReference type="SUPFAM" id="SSF103473">
    <property type="entry name" value="MFS general substrate transporter"/>
    <property type="match status" value="1"/>
</dbReference>
<feature type="region of interest" description="Disordered" evidence="6">
    <location>
        <begin position="178"/>
        <end position="238"/>
    </location>
</feature>
<dbReference type="Pfam" id="PF00083">
    <property type="entry name" value="Sugar_tr"/>
    <property type="match status" value="1"/>
</dbReference>
<dbReference type="EMBL" id="BLXT01003003">
    <property type="protein sequence ID" value="GFN99427.1"/>
    <property type="molecule type" value="Genomic_DNA"/>
</dbReference>
<proteinExistence type="predicted"/>
<keyword evidence="10" id="KW-1185">Reference proteome</keyword>
<evidence type="ECO:0000256" key="3">
    <source>
        <dbReference type="ARBA" id="ARBA00022692"/>
    </source>
</evidence>
<keyword evidence="2" id="KW-0813">Transport</keyword>
<evidence type="ECO:0000313" key="10">
    <source>
        <dbReference type="Proteomes" id="UP000735302"/>
    </source>
</evidence>
<dbReference type="InterPro" id="IPR045263">
    <property type="entry name" value="GLUT"/>
</dbReference>